<gene>
    <name evidence="2" type="ORF">CGLO_08275</name>
</gene>
<sequence>MTGQTSINETFKKIQIPDIIIEDGSRYHTAGNDLVTKAMTDTNLSAVGQYPSVPGNQSHFPHSEQDALLIDSRHERDAQDEVLRVTHPEYPDKILQFQAEVTITGGGLLKNPEEVSRRITNTRYQPRKRPRGRSGDGHRQQRTRTRSPAHRGTSGSYRTRSSSRRRFDEKKIKRHRTFFRSPIGGRFPARLLRDKLRAFRRLQRQFRRHDCDKLQAVWVEGRIDLLYSDIIPRKKIQAPAAAKNQPKAGDAISETSASNITPTKETPTKETPTKETPAKETSAKETPAKEPATTEATETEDADSSDDTDDTESGSDDEPSDAQTSGDTGPRSLYMGIPDGLMRPTSGAEAKCYAYVTKVLPTIRHIAREQERARGSRSQSRRPRFSQNSRGDENNMRRLMEEGALDLFRQGGGYLILFRMFYCELFDSRSHVMMNAPGLNIDNVTTIPELWKQTLKGSGPINVAIFEEKDFDKLPLARVGLRHLAREQTPWDVVA</sequence>
<dbReference type="AlphaFoldDB" id="T0LKE4"/>
<dbReference type="OrthoDB" id="4850356at2759"/>
<organism evidence="2 3">
    <name type="scientific">Colletotrichum gloeosporioides (strain Cg-14)</name>
    <name type="common">Anthracnose fungus</name>
    <name type="synonym">Glomerella cingulata</name>
    <dbReference type="NCBI Taxonomy" id="1237896"/>
    <lineage>
        <taxon>Eukaryota</taxon>
        <taxon>Fungi</taxon>
        <taxon>Dikarya</taxon>
        <taxon>Ascomycota</taxon>
        <taxon>Pezizomycotina</taxon>
        <taxon>Sordariomycetes</taxon>
        <taxon>Hypocreomycetidae</taxon>
        <taxon>Glomerellales</taxon>
        <taxon>Glomerellaceae</taxon>
        <taxon>Colletotrichum</taxon>
        <taxon>Colletotrichum gloeosporioides species complex</taxon>
    </lineage>
</organism>
<proteinExistence type="predicted"/>
<protein>
    <submittedName>
        <fullName evidence="2">Uncharacterized protein</fullName>
    </submittedName>
</protein>
<feature type="region of interest" description="Disordered" evidence="1">
    <location>
        <begin position="237"/>
        <end position="340"/>
    </location>
</feature>
<dbReference type="HOGENOM" id="CLU_550945_0_0_1"/>
<feature type="region of interest" description="Disordered" evidence="1">
    <location>
        <begin position="368"/>
        <end position="396"/>
    </location>
</feature>
<feature type="compositionally biased region" description="Low complexity" evidence="1">
    <location>
        <begin position="151"/>
        <end position="160"/>
    </location>
</feature>
<feature type="region of interest" description="Disordered" evidence="1">
    <location>
        <begin position="108"/>
        <end position="167"/>
    </location>
</feature>
<evidence type="ECO:0000313" key="2">
    <source>
        <dbReference type="EMBL" id="EQB52121.1"/>
    </source>
</evidence>
<name>T0LKE4_COLGC</name>
<feature type="compositionally biased region" description="Acidic residues" evidence="1">
    <location>
        <begin position="297"/>
        <end position="320"/>
    </location>
</feature>
<comment type="caution">
    <text evidence="2">The sequence shown here is derived from an EMBL/GenBank/DDBJ whole genome shotgun (WGS) entry which is preliminary data.</text>
</comment>
<feature type="compositionally biased region" description="Basic residues" evidence="1">
    <location>
        <begin position="140"/>
        <end position="149"/>
    </location>
</feature>
<dbReference type="EMBL" id="AMYD01001659">
    <property type="protein sequence ID" value="EQB52121.1"/>
    <property type="molecule type" value="Genomic_DNA"/>
</dbReference>
<feature type="compositionally biased region" description="Low complexity" evidence="1">
    <location>
        <begin position="237"/>
        <end position="248"/>
    </location>
</feature>
<reference evidence="3" key="1">
    <citation type="journal article" date="2013" name="Mol. Plant Microbe Interact.">
        <title>Global aspects of pacC regulation of pathogenicity genes in Colletotrichum gloeosporioides as revealed by transcriptome analysis.</title>
        <authorList>
            <person name="Alkan N."/>
            <person name="Meng X."/>
            <person name="Friedlander G."/>
            <person name="Reuveni E."/>
            <person name="Sukno S."/>
            <person name="Sherman A."/>
            <person name="Thon M."/>
            <person name="Fluhr R."/>
            <person name="Prusky D."/>
        </authorList>
    </citation>
    <scope>NUCLEOTIDE SEQUENCE [LARGE SCALE GENOMIC DNA]</scope>
    <source>
        <strain evidence="3">Cg-14</strain>
    </source>
</reference>
<feature type="compositionally biased region" description="Basic and acidic residues" evidence="1">
    <location>
        <begin position="266"/>
        <end position="288"/>
    </location>
</feature>
<evidence type="ECO:0000256" key="1">
    <source>
        <dbReference type="SAM" id="MobiDB-lite"/>
    </source>
</evidence>
<accession>T0LKE4</accession>
<dbReference type="Proteomes" id="UP000015530">
    <property type="component" value="Unassembled WGS sequence"/>
</dbReference>
<evidence type="ECO:0000313" key="3">
    <source>
        <dbReference type="Proteomes" id="UP000015530"/>
    </source>
</evidence>